<comment type="caution">
    <text evidence="2">The sequence shown here is derived from an EMBL/GenBank/DDBJ whole genome shotgun (WGS) entry which is preliminary data.</text>
</comment>
<dbReference type="Pfam" id="PF07075">
    <property type="entry name" value="NamZ_N"/>
    <property type="match status" value="1"/>
</dbReference>
<protein>
    <recommendedName>
        <fullName evidence="1">Peptidoglycan beta-N-acetylmuramidase NamZ N-terminal domain-containing protein</fullName>
    </recommendedName>
</protein>
<dbReference type="InterPro" id="IPR008302">
    <property type="entry name" value="NamZ"/>
</dbReference>
<sequence length="122" mass="13520">MIRLGLEVFLKSNVSLIEGKKVGLLTNQTGVDNELNSIIDLFYNNPRIKLTAIFAPEHGIRNEHQAGVGFQSYVDKIYGEGCFESLCSGTGIARRTIEEIRKGSKTMLMDIVNNEIDAITSK</sequence>
<dbReference type="EMBL" id="BARV01022521">
    <property type="protein sequence ID" value="GAI21002.1"/>
    <property type="molecule type" value="Genomic_DNA"/>
</dbReference>
<dbReference type="Gene3D" id="3.40.50.12170">
    <property type="entry name" value="Uncharacterised protein PF07075, DUF1343"/>
    <property type="match status" value="1"/>
</dbReference>
<dbReference type="InterPro" id="IPR048502">
    <property type="entry name" value="NamZ_N"/>
</dbReference>
<feature type="non-terminal residue" evidence="2">
    <location>
        <position position="122"/>
    </location>
</feature>
<evidence type="ECO:0000313" key="2">
    <source>
        <dbReference type="EMBL" id="GAI21002.1"/>
    </source>
</evidence>
<name>X1LNT5_9ZZZZ</name>
<gene>
    <name evidence="2" type="ORF">S06H3_37116</name>
</gene>
<dbReference type="AlphaFoldDB" id="X1LNT5"/>
<dbReference type="PANTHER" id="PTHR42915:SF1">
    <property type="entry name" value="PEPTIDOGLYCAN BETA-N-ACETYLMURAMIDASE NAMZ"/>
    <property type="match status" value="1"/>
</dbReference>
<accession>X1LNT5</accession>
<dbReference type="PANTHER" id="PTHR42915">
    <property type="entry name" value="HYPOTHETICAL 460 KDA PROTEIN IN FEUA-SIGW INTERGENIC REGION [PRECURSOR]"/>
    <property type="match status" value="1"/>
</dbReference>
<organism evidence="2">
    <name type="scientific">marine sediment metagenome</name>
    <dbReference type="NCBI Taxonomy" id="412755"/>
    <lineage>
        <taxon>unclassified sequences</taxon>
        <taxon>metagenomes</taxon>
        <taxon>ecological metagenomes</taxon>
    </lineage>
</organism>
<evidence type="ECO:0000259" key="1">
    <source>
        <dbReference type="Pfam" id="PF07075"/>
    </source>
</evidence>
<dbReference type="GO" id="GO:0033922">
    <property type="term" value="F:peptidoglycan beta-N-acetylmuramidase activity"/>
    <property type="evidence" value="ECO:0007669"/>
    <property type="project" value="InterPro"/>
</dbReference>
<reference evidence="2" key="1">
    <citation type="journal article" date="2014" name="Front. Microbiol.">
        <title>High frequency of phylogenetically diverse reductive dehalogenase-homologous genes in deep subseafloor sedimentary metagenomes.</title>
        <authorList>
            <person name="Kawai M."/>
            <person name="Futagami T."/>
            <person name="Toyoda A."/>
            <person name="Takaki Y."/>
            <person name="Nishi S."/>
            <person name="Hori S."/>
            <person name="Arai W."/>
            <person name="Tsubouchi T."/>
            <person name="Morono Y."/>
            <person name="Uchiyama I."/>
            <person name="Ito T."/>
            <person name="Fujiyama A."/>
            <person name="Inagaki F."/>
            <person name="Takami H."/>
        </authorList>
    </citation>
    <scope>NUCLEOTIDE SEQUENCE</scope>
    <source>
        <strain evidence="2">Expedition CK06-06</strain>
    </source>
</reference>
<feature type="domain" description="Peptidoglycan beta-N-acetylmuramidase NamZ N-terminal" evidence="1">
    <location>
        <begin position="22"/>
        <end position="81"/>
    </location>
</feature>
<proteinExistence type="predicted"/>